<evidence type="ECO:0000313" key="1">
    <source>
        <dbReference type="EMBL" id="MBI1756290.1"/>
    </source>
</evidence>
<accession>A0A931LRT1</accession>
<dbReference type="PANTHER" id="PTHR36978:SF4">
    <property type="entry name" value="P-LOOP CONTAINING NUCLEOSIDE TRIPHOSPHATE HYDROLASE PROTEIN"/>
    <property type="match status" value="1"/>
</dbReference>
<organism evidence="1 2">
    <name type="scientific">Fimbriimonas ginsengisoli</name>
    <dbReference type="NCBI Taxonomy" id="1005039"/>
    <lineage>
        <taxon>Bacteria</taxon>
        <taxon>Bacillati</taxon>
        <taxon>Armatimonadota</taxon>
        <taxon>Fimbriimonadia</taxon>
        <taxon>Fimbriimonadales</taxon>
        <taxon>Fimbriimonadaceae</taxon>
        <taxon>Fimbriimonas</taxon>
    </lineage>
</organism>
<evidence type="ECO:0000313" key="2">
    <source>
        <dbReference type="Proteomes" id="UP000727962"/>
    </source>
</evidence>
<dbReference type="SUPFAM" id="SSF52540">
    <property type="entry name" value="P-loop containing nucleoside triphosphate hydrolases"/>
    <property type="match status" value="1"/>
</dbReference>
<dbReference type="Gene3D" id="3.40.50.300">
    <property type="entry name" value="P-loop containing nucleotide triphosphate hydrolases"/>
    <property type="match status" value="1"/>
</dbReference>
<proteinExistence type="predicted"/>
<protein>
    <submittedName>
        <fullName evidence="1">Sulfotransferase family protein</fullName>
    </submittedName>
</protein>
<sequence length="211" mass="23603">MSLKVIGAEVGRTGTYSLKLALERLLGGPCYHMVEVFEQPEHVPMWHAAAKGEAVDWDGLFEGYSAAVDWPASAFWPELSRAYPEAVIVLSKRSSDSWWSSASETIFSTIDARKGGDHPDWYEMVMAIFDARFTCDLQDREACVRAYERHNAEVERTAPADRLVVWEAKDGWAPRCSALSMPVPDEPFPHSNTKEEFIARTAAFQAEAASK</sequence>
<name>A0A931LRT1_FIMGI</name>
<dbReference type="PANTHER" id="PTHR36978">
    <property type="entry name" value="P-LOOP CONTAINING NUCLEOTIDE TRIPHOSPHATE HYDROLASE"/>
    <property type="match status" value="1"/>
</dbReference>
<dbReference type="EMBL" id="JACOSL010000027">
    <property type="protein sequence ID" value="MBI1756290.1"/>
    <property type="molecule type" value="Genomic_DNA"/>
</dbReference>
<dbReference type="InterPro" id="IPR040632">
    <property type="entry name" value="Sulfotransfer_4"/>
</dbReference>
<dbReference type="InterPro" id="IPR027417">
    <property type="entry name" value="P-loop_NTPase"/>
</dbReference>
<comment type="caution">
    <text evidence="1">The sequence shown here is derived from an EMBL/GenBank/DDBJ whole genome shotgun (WGS) entry which is preliminary data.</text>
</comment>
<dbReference type="AlphaFoldDB" id="A0A931LRT1"/>
<reference evidence="1" key="1">
    <citation type="submission" date="2020-07" db="EMBL/GenBank/DDBJ databases">
        <title>Huge and variable diversity of episymbiotic CPR bacteria and DPANN archaea in groundwater ecosystems.</title>
        <authorList>
            <person name="He C.Y."/>
            <person name="Keren R."/>
            <person name="Whittaker M."/>
            <person name="Farag I.F."/>
            <person name="Doudna J."/>
            <person name="Cate J.H.D."/>
            <person name="Banfield J.F."/>
        </authorList>
    </citation>
    <scope>NUCLEOTIDE SEQUENCE</scope>
    <source>
        <strain evidence="1">NC_groundwater_17_Pr7_B-0.1um_64_12</strain>
    </source>
</reference>
<dbReference type="Pfam" id="PF17784">
    <property type="entry name" value="Sulfotransfer_4"/>
    <property type="match status" value="1"/>
</dbReference>
<dbReference type="Proteomes" id="UP000727962">
    <property type="component" value="Unassembled WGS sequence"/>
</dbReference>
<gene>
    <name evidence="1" type="ORF">HYR64_04190</name>
</gene>